<evidence type="ECO:0000313" key="1">
    <source>
        <dbReference type="EMBL" id="OSX80929.1"/>
    </source>
</evidence>
<evidence type="ECO:0008006" key="3">
    <source>
        <dbReference type="Google" id="ProtNLM"/>
    </source>
</evidence>
<protein>
    <recommendedName>
        <fullName evidence="3">F-box domain-containing protein</fullName>
    </recommendedName>
</protein>
<sequence length="373" mass="39357">MADDDYTRERVVEALPVFGASLTHFDVSVDAEMPLSFWTMARIFDAAGVMGRLRELTLATEGVFLNEQVATALAAACPGVTRLCISGCPLFGAGFGSGLAVDRGALPALADLDFRLVRGMFALWLEFGALVAHRRLTSLRVSASEGLAHPGLVDAILGCAAFPATLDIGGLPVPTADTLRLLRDGRAAVECVALELPPLTLSPTAVAALGPLPRLRRLRIEATSPPHPSRLRVRPWTGLPALVNLSLCLRGTRAAFTRSRLPALTWLLRSLAESPCRATLRALSVGGSFYVGAAGAAPFGVLASFPVLASLSVSVELQAAAEAGDALPVDPREGAAGAQAMPAIPRSCYTDVERELVALLPRVLVNLQWWHSC</sequence>
<reference evidence="1 2" key="1">
    <citation type="submission" date="2017-03" db="EMBL/GenBank/DDBJ databases">
        <title>WGS assembly of Porphyra umbilicalis.</title>
        <authorList>
            <person name="Brawley S.H."/>
            <person name="Blouin N.A."/>
            <person name="Ficko-Blean E."/>
            <person name="Wheeler G.L."/>
            <person name="Lohr M."/>
            <person name="Goodson H.V."/>
            <person name="Jenkins J.W."/>
            <person name="Blaby-Haas C.E."/>
            <person name="Helliwell K.E."/>
            <person name="Chan C."/>
            <person name="Marriage T."/>
            <person name="Bhattacharya D."/>
            <person name="Klein A.S."/>
            <person name="Badis Y."/>
            <person name="Brodie J."/>
            <person name="Cao Y."/>
            <person name="Collen J."/>
            <person name="Dittami S.M."/>
            <person name="Gachon C.M."/>
            <person name="Green B.R."/>
            <person name="Karpowicz S."/>
            <person name="Kim J.W."/>
            <person name="Kudahl U."/>
            <person name="Lin S."/>
            <person name="Michel G."/>
            <person name="Mittag M."/>
            <person name="Olson B.J."/>
            <person name="Pangilinan J."/>
            <person name="Peng Y."/>
            <person name="Qiu H."/>
            <person name="Shu S."/>
            <person name="Singer J.T."/>
            <person name="Smith A.G."/>
            <person name="Sprecher B.N."/>
            <person name="Wagner V."/>
            <person name="Wang W."/>
            <person name="Wang Z.-Y."/>
            <person name="Yan J."/>
            <person name="Yarish C."/>
            <person name="Zoeuner-Riek S."/>
            <person name="Zhuang Y."/>
            <person name="Zou Y."/>
            <person name="Lindquist E.A."/>
            <person name="Grimwood J."/>
            <person name="Barry K."/>
            <person name="Rokhsar D.S."/>
            <person name="Schmutz J."/>
            <person name="Stiller J.W."/>
            <person name="Grossman A.R."/>
            <person name="Prochnik S.E."/>
        </authorList>
    </citation>
    <scope>NUCLEOTIDE SEQUENCE [LARGE SCALE GENOMIC DNA]</scope>
    <source>
        <strain evidence="1">4086291</strain>
    </source>
</reference>
<dbReference type="SUPFAM" id="SSF52047">
    <property type="entry name" value="RNI-like"/>
    <property type="match status" value="1"/>
</dbReference>
<dbReference type="AlphaFoldDB" id="A0A1X6PJ68"/>
<dbReference type="Proteomes" id="UP000218209">
    <property type="component" value="Unassembled WGS sequence"/>
</dbReference>
<dbReference type="EMBL" id="KV918767">
    <property type="protein sequence ID" value="OSX80929.1"/>
    <property type="molecule type" value="Genomic_DNA"/>
</dbReference>
<name>A0A1X6PJ68_PORUM</name>
<organism evidence="1 2">
    <name type="scientific">Porphyra umbilicalis</name>
    <name type="common">Purple laver</name>
    <name type="synonym">Red alga</name>
    <dbReference type="NCBI Taxonomy" id="2786"/>
    <lineage>
        <taxon>Eukaryota</taxon>
        <taxon>Rhodophyta</taxon>
        <taxon>Bangiophyceae</taxon>
        <taxon>Bangiales</taxon>
        <taxon>Bangiaceae</taxon>
        <taxon>Porphyra</taxon>
    </lineage>
</organism>
<proteinExistence type="predicted"/>
<keyword evidence="2" id="KW-1185">Reference proteome</keyword>
<evidence type="ECO:0000313" key="2">
    <source>
        <dbReference type="Proteomes" id="UP000218209"/>
    </source>
</evidence>
<gene>
    <name evidence="1" type="ORF">BU14_0031s0098</name>
</gene>
<accession>A0A1X6PJ68</accession>